<dbReference type="EC" id="7.1.1.-" evidence="3"/>
<dbReference type="PANTHER" id="PTHR10884">
    <property type="entry name" value="NADH DEHYDROGENASE UBIQUINONE IRON-SULFUR PROTEIN 3"/>
    <property type="match status" value="1"/>
</dbReference>
<name>D5MKF0_METO1</name>
<keyword evidence="2 3" id="KW-0813">Transport</keyword>
<comment type="subunit">
    <text evidence="3">NDH-1 is composed of 14 different subunits. Subunits NuoB, C, D, E, F, and G constitute the peripheral sector of the complex.</text>
</comment>
<dbReference type="InterPro" id="IPR020396">
    <property type="entry name" value="NADH_UbQ_OxRdtase_CS"/>
</dbReference>
<sequence length="168" mass="19669">MGHVKGAEENHTVSRLRERFPEATFSTRSFRNETTLLVRLGDLIRFCRYLKEDPGLLYDFLSDLTAVDRFGDHPRFEVVYHLYSLQYKQRIRLKVHVEEGEAVPSVTTVWGVADWHEREVFDMFGIRFEGHPDLRRILMPEGWEGCPLRKDYPGQASPKWWEEGAAGD</sequence>
<comment type="catalytic activity">
    <reaction evidence="3 5">
        <text>a quinone + NADH + 5 H(+)(in) = a quinol + NAD(+) + 4 H(+)(out)</text>
        <dbReference type="Rhea" id="RHEA:57888"/>
        <dbReference type="ChEBI" id="CHEBI:15378"/>
        <dbReference type="ChEBI" id="CHEBI:24646"/>
        <dbReference type="ChEBI" id="CHEBI:57540"/>
        <dbReference type="ChEBI" id="CHEBI:57945"/>
        <dbReference type="ChEBI" id="CHEBI:132124"/>
    </reaction>
</comment>
<dbReference type="NCBIfam" id="TIGR01961">
    <property type="entry name" value="NuoC_fam"/>
    <property type="match status" value="1"/>
</dbReference>
<keyword evidence="3" id="KW-0472">Membrane</keyword>
<evidence type="ECO:0000259" key="6">
    <source>
        <dbReference type="Pfam" id="PF00329"/>
    </source>
</evidence>
<comment type="subcellular location">
    <subcellularLocation>
        <location evidence="3">Cell membrane</location>
        <topology evidence="3">Peripheral membrane protein</topology>
        <orientation evidence="3">Cytoplasmic side</orientation>
    </subcellularLocation>
</comment>
<dbReference type="PROSITE" id="PS00542">
    <property type="entry name" value="COMPLEX1_30K"/>
    <property type="match status" value="1"/>
</dbReference>
<dbReference type="GO" id="GO:0005886">
    <property type="term" value="C:plasma membrane"/>
    <property type="evidence" value="ECO:0007669"/>
    <property type="project" value="UniProtKB-SubCell"/>
</dbReference>
<evidence type="ECO:0000256" key="1">
    <source>
        <dbReference type="ARBA" id="ARBA00007569"/>
    </source>
</evidence>
<keyword evidence="3 5" id="KW-0874">Quinone</keyword>
<evidence type="ECO:0000256" key="4">
    <source>
        <dbReference type="RuleBase" id="RU003456"/>
    </source>
</evidence>
<gene>
    <name evidence="3" type="primary">nuoC</name>
    <name evidence="7" type="ORF">DAMO_2699</name>
</gene>
<dbReference type="HOGENOM" id="CLU_042628_6_0_0"/>
<dbReference type="HAMAP" id="MF_01357">
    <property type="entry name" value="NDH1_NuoC"/>
    <property type="match status" value="1"/>
</dbReference>
<keyword evidence="3 4" id="KW-0520">NAD</keyword>
<proteinExistence type="inferred from homology"/>
<dbReference type="GO" id="GO:0008137">
    <property type="term" value="F:NADH dehydrogenase (ubiquinone) activity"/>
    <property type="evidence" value="ECO:0007669"/>
    <property type="project" value="InterPro"/>
</dbReference>
<comment type="similarity">
    <text evidence="1 3 4">Belongs to the complex I 30 kDa subunit family.</text>
</comment>
<reference evidence="7 8" key="1">
    <citation type="journal article" date="2010" name="Nature">
        <title>Nitrite-driven anaerobic methane oxidation by oxygenic bacteria.</title>
        <authorList>
            <person name="Ettwig K.F."/>
            <person name="Butler M.K."/>
            <person name="Le Paslier D."/>
            <person name="Pelletier E."/>
            <person name="Mangenot S."/>
            <person name="Kuypers M.M.M."/>
            <person name="Schreiber F."/>
            <person name="Dutilh B.E."/>
            <person name="Zedelius J."/>
            <person name="de Beer D."/>
            <person name="Gloerich J."/>
            <person name="Wessels H.J.C.T."/>
            <person name="van Allen T."/>
            <person name="Luesken F."/>
            <person name="Wu M."/>
            <person name="van de Pas-Schoonen K.T."/>
            <person name="Op den Camp H.J.M."/>
            <person name="Janssen-Megens E.M."/>
            <person name="Francoijs K-J."/>
            <person name="Stunnenberg H."/>
            <person name="Weissenbach J."/>
            <person name="Jetten M.S.M."/>
            <person name="Strous M."/>
        </authorList>
    </citation>
    <scope>NUCLEOTIDE SEQUENCE [LARGE SCALE GENOMIC DNA]</scope>
</reference>
<dbReference type="Pfam" id="PF00329">
    <property type="entry name" value="Complex1_30kDa"/>
    <property type="match status" value="1"/>
</dbReference>
<evidence type="ECO:0000313" key="8">
    <source>
        <dbReference type="Proteomes" id="UP000006898"/>
    </source>
</evidence>
<dbReference type="AlphaFoldDB" id="D5MKF0"/>
<dbReference type="PANTHER" id="PTHR10884:SF14">
    <property type="entry name" value="NADH DEHYDROGENASE [UBIQUINONE] IRON-SULFUR PROTEIN 3, MITOCHONDRIAL"/>
    <property type="match status" value="1"/>
</dbReference>
<evidence type="ECO:0000256" key="5">
    <source>
        <dbReference type="RuleBase" id="RU003582"/>
    </source>
</evidence>
<dbReference type="EMBL" id="FP565575">
    <property type="protein sequence ID" value="CBE69772.1"/>
    <property type="molecule type" value="Genomic_DNA"/>
</dbReference>
<dbReference type="GO" id="GO:0048038">
    <property type="term" value="F:quinone binding"/>
    <property type="evidence" value="ECO:0007669"/>
    <property type="project" value="UniProtKB-KW"/>
</dbReference>
<comment type="function">
    <text evidence="3">NDH-1 shuttles electrons from NADH, via FMN and iron-sulfur (Fe-S) centers, to quinones in the respiratory chain. The immediate electron acceptor for the enzyme in this species is believed to be ubiquinone. Couples the redox reaction to proton translocation (for every two electrons transferred, four hydrogen ions are translocated across the cytoplasmic membrane), and thus conserves the redox energy in a proton gradient.</text>
</comment>
<dbReference type="PATRIC" id="fig|671143.5.peg.2372"/>
<dbReference type="InterPro" id="IPR001268">
    <property type="entry name" value="NADH_UbQ_OxRdtase_30kDa_su"/>
</dbReference>
<evidence type="ECO:0000313" key="7">
    <source>
        <dbReference type="EMBL" id="CBE69772.1"/>
    </source>
</evidence>
<keyword evidence="3" id="KW-1003">Cell membrane</keyword>
<protein>
    <recommendedName>
        <fullName evidence="3">NADH-quinone oxidoreductase subunit C</fullName>
        <ecNumber evidence="3">7.1.1.-</ecNumber>
    </recommendedName>
    <alternativeName>
        <fullName evidence="3">NADH dehydrogenase I subunit C</fullName>
    </alternativeName>
    <alternativeName>
        <fullName evidence="3">NDH-1 subunit C</fullName>
    </alternativeName>
</protein>
<feature type="domain" description="NADH:ubiquinone oxidoreductase 30kDa subunit" evidence="6">
    <location>
        <begin position="39"/>
        <end position="156"/>
    </location>
</feature>
<accession>D5MKF0</accession>
<dbReference type="SUPFAM" id="SSF143243">
    <property type="entry name" value="Nqo5-like"/>
    <property type="match status" value="1"/>
</dbReference>
<organism evidence="7 8">
    <name type="scientific">Methylomirabilis oxygeniifera</name>
    <dbReference type="NCBI Taxonomy" id="671143"/>
    <lineage>
        <taxon>Bacteria</taxon>
        <taxon>Candidatus Methylomirabilota</taxon>
        <taxon>Candidatus Methylomirabilia</taxon>
        <taxon>Candidatus Methylomirabilales</taxon>
        <taxon>Candidatus Methylomirabilaceae</taxon>
        <taxon>Candidatus Methylomirabilis</taxon>
    </lineage>
</organism>
<evidence type="ECO:0000256" key="2">
    <source>
        <dbReference type="ARBA" id="ARBA00022448"/>
    </source>
</evidence>
<dbReference type="InterPro" id="IPR010218">
    <property type="entry name" value="NADH_DH_suC"/>
</dbReference>
<keyword evidence="3 4" id="KW-1278">Translocase</keyword>
<dbReference type="Proteomes" id="UP000006898">
    <property type="component" value="Chromosome"/>
</dbReference>
<dbReference type="Gene3D" id="3.30.460.80">
    <property type="entry name" value="NADH:ubiquinone oxidoreductase, 30kDa subunit"/>
    <property type="match status" value="1"/>
</dbReference>
<dbReference type="KEGG" id="mox:DAMO_2699"/>
<dbReference type="eggNOG" id="COG0852">
    <property type="taxonomic scope" value="Bacteria"/>
</dbReference>
<keyword evidence="3" id="KW-0830">Ubiquinone</keyword>
<dbReference type="STRING" id="671143.DAMO_2699"/>
<evidence type="ECO:0000256" key="3">
    <source>
        <dbReference type="HAMAP-Rule" id="MF_01357"/>
    </source>
</evidence>
<keyword evidence="7" id="KW-0560">Oxidoreductase</keyword>
<dbReference type="GO" id="GO:0050136">
    <property type="term" value="F:NADH dehydrogenase (quinone) (non-electrogenic) activity"/>
    <property type="evidence" value="ECO:0007669"/>
    <property type="project" value="UniProtKB-UniRule"/>
</dbReference>
<dbReference type="InterPro" id="IPR037232">
    <property type="entry name" value="NADH_quin_OxRdtase_su_C/D-like"/>
</dbReference>